<keyword evidence="1" id="KW-1133">Transmembrane helix</keyword>
<keyword evidence="1" id="KW-0812">Transmembrane</keyword>
<dbReference type="RefSeq" id="WP_309986646.1">
    <property type="nucleotide sequence ID" value="NZ_JAVDTI010000003.1"/>
</dbReference>
<gene>
    <name evidence="2" type="ORF">J2W84_004024</name>
</gene>
<proteinExistence type="predicted"/>
<dbReference type="EMBL" id="JAVDTI010000003">
    <property type="protein sequence ID" value="MDR6806976.1"/>
    <property type="molecule type" value="Genomic_DNA"/>
</dbReference>
<reference evidence="2 3" key="1">
    <citation type="submission" date="2023-07" db="EMBL/GenBank/DDBJ databases">
        <title>Sorghum-associated microbial communities from plants grown in Nebraska, USA.</title>
        <authorList>
            <person name="Schachtman D."/>
        </authorList>
    </citation>
    <scope>NUCLEOTIDE SEQUENCE [LARGE SCALE GENOMIC DNA]</scope>
    <source>
        <strain evidence="2 3">BE57</strain>
    </source>
</reference>
<protein>
    <submittedName>
        <fullName evidence="2">Uncharacterized protein</fullName>
    </submittedName>
</protein>
<keyword evidence="3" id="KW-1185">Reference proteome</keyword>
<evidence type="ECO:0000313" key="3">
    <source>
        <dbReference type="Proteomes" id="UP001264980"/>
    </source>
</evidence>
<feature type="transmembrane region" description="Helical" evidence="1">
    <location>
        <begin position="7"/>
        <end position="24"/>
    </location>
</feature>
<feature type="transmembrane region" description="Helical" evidence="1">
    <location>
        <begin position="30"/>
        <end position="51"/>
    </location>
</feature>
<name>A0ABU1R0P4_9BACT</name>
<organism evidence="2 3">
    <name type="scientific">Dyadobacter fermentans</name>
    <dbReference type="NCBI Taxonomy" id="94254"/>
    <lineage>
        <taxon>Bacteria</taxon>
        <taxon>Pseudomonadati</taxon>
        <taxon>Bacteroidota</taxon>
        <taxon>Cytophagia</taxon>
        <taxon>Cytophagales</taxon>
        <taxon>Spirosomataceae</taxon>
        <taxon>Dyadobacter</taxon>
    </lineage>
</organism>
<sequence>MRLSSKQIGLAVGICCVLTSLLFFGRRQNIYLLASVFGGLIASICLVWILFGKESLRSKILSLGFVFLSIAVDLMARQYLIHLSYRLYVMEHNEVLSEVNKILSSKSENVWVIGDSIIVSKEEIMSLEDKRQLLKAKKQLGVYVISKTGDRIYYGLWGFLDARLGITYLPTVTNQPNKYSQPTGDWF</sequence>
<evidence type="ECO:0000313" key="2">
    <source>
        <dbReference type="EMBL" id="MDR6806976.1"/>
    </source>
</evidence>
<dbReference type="Proteomes" id="UP001264980">
    <property type="component" value="Unassembled WGS sequence"/>
</dbReference>
<feature type="transmembrane region" description="Helical" evidence="1">
    <location>
        <begin position="60"/>
        <end position="80"/>
    </location>
</feature>
<keyword evidence="1" id="KW-0472">Membrane</keyword>
<comment type="caution">
    <text evidence="2">The sequence shown here is derived from an EMBL/GenBank/DDBJ whole genome shotgun (WGS) entry which is preliminary data.</text>
</comment>
<accession>A0ABU1R0P4</accession>
<evidence type="ECO:0000256" key="1">
    <source>
        <dbReference type="SAM" id="Phobius"/>
    </source>
</evidence>